<dbReference type="AlphaFoldDB" id="A0A1B6M6L6"/>
<evidence type="ECO:0000313" key="5">
    <source>
        <dbReference type="EMBL" id="JAT31558.1"/>
    </source>
</evidence>
<evidence type="ECO:0000313" key="4">
    <source>
        <dbReference type="EMBL" id="JAT20332.1"/>
    </source>
</evidence>
<protein>
    <recommendedName>
        <fullName evidence="3">CS domain-containing protein</fullName>
    </recommendedName>
</protein>
<dbReference type="InterPro" id="IPR007052">
    <property type="entry name" value="CS_dom"/>
</dbReference>
<evidence type="ECO:0000256" key="1">
    <source>
        <dbReference type="ARBA" id="ARBA00025733"/>
    </source>
</evidence>
<dbReference type="GO" id="GO:0005829">
    <property type="term" value="C:cytosol"/>
    <property type="evidence" value="ECO:0007669"/>
    <property type="project" value="TreeGrafter"/>
</dbReference>
<dbReference type="SUPFAM" id="SSF49764">
    <property type="entry name" value="HSP20-like chaperones"/>
    <property type="match status" value="1"/>
</dbReference>
<dbReference type="InterPro" id="IPR045250">
    <property type="entry name" value="p23-like"/>
</dbReference>
<dbReference type="CDD" id="cd06465">
    <property type="entry name" value="p23_hB-ind1_like"/>
    <property type="match status" value="1"/>
</dbReference>
<sequence length="167" mass="19334">MVHDNDEVIPPPITWAQRTNCIFLTVCLEDCKNPEIRLEPESVYFKGIGGTEKKHHEITVSLYKEIDPEKSAKFIRDRNIEIILKKKEEGPYWPQLTKEKNKYHWLKVDFNKWKDEDDSEDEFGGGQSEDLEEMMRSMGGLGGGDSKPNFDVDPESDSDDEELPDLE</sequence>
<evidence type="ECO:0000256" key="2">
    <source>
        <dbReference type="SAM" id="MobiDB-lite"/>
    </source>
</evidence>
<dbReference type="PANTHER" id="PTHR22932:SF1">
    <property type="entry name" value="CO-CHAPERONE PROTEIN DAF-41"/>
    <property type="match status" value="1"/>
</dbReference>
<dbReference type="GO" id="GO:0051087">
    <property type="term" value="F:protein-folding chaperone binding"/>
    <property type="evidence" value="ECO:0007669"/>
    <property type="project" value="TreeGrafter"/>
</dbReference>
<dbReference type="Pfam" id="PF04969">
    <property type="entry name" value="CS"/>
    <property type="match status" value="1"/>
</dbReference>
<dbReference type="EMBL" id="GEBQ01008419">
    <property type="protein sequence ID" value="JAT31558.1"/>
    <property type="molecule type" value="Transcribed_RNA"/>
</dbReference>
<dbReference type="InterPro" id="IPR008978">
    <property type="entry name" value="HSP20-like_chaperone"/>
</dbReference>
<feature type="domain" description="CS" evidence="3">
    <location>
        <begin position="8"/>
        <end position="97"/>
    </location>
</feature>
<evidence type="ECO:0000259" key="3">
    <source>
        <dbReference type="PROSITE" id="PS51203"/>
    </source>
</evidence>
<dbReference type="GO" id="GO:0051879">
    <property type="term" value="F:Hsp90 protein binding"/>
    <property type="evidence" value="ECO:0007669"/>
    <property type="project" value="InterPro"/>
</dbReference>
<organism evidence="5">
    <name type="scientific">Graphocephala atropunctata</name>
    <dbReference type="NCBI Taxonomy" id="36148"/>
    <lineage>
        <taxon>Eukaryota</taxon>
        <taxon>Metazoa</taxon>
        <taxon>Ecdysozoa</taxon>
        <taxon>Arthropoda</taxon>
        <taxon>Hexapoda</taxon>
        <taxon>Insecta</taxon>
        <taxon>Pterygota</taxon>
        <taxon>Neoptera</taxon>
        <taxon>Paraneoptera</taxon>
        <taxon>Hemiptera</taxon>
        <taxon>Auchenorrhyncha</taxon>
        <taxon>Membracoidea</taxon>
        <taxon>Cicadellidae</taxon>
        <taxon>Cicadellinae</taxon>
        <taxon>Cicadellini</taxon>
        <taxon>Graphocephala</taxon>
    </lineage>
</organism>
<dbReference type="FunFam" id="2.60.40.790:FF:000013">
    <property type="entry name" value="Very-long-chain (3R)-3-hydroxyacyl-CoA dehydratase"/>
    <property type="match status" value="1"/>
</dbReference>
<feature type="region of interest" description="Disordered" evidence="2">
    <location>
        <begin position="115"/>
        <end position="167"/>
    </location>
</feature>
<dbReference type="PROSITE" id="PS51203">
    <property type="entry name" value="CS"/>
    <property type="match status" value="1"/>
</dbReference>
<dbReference type="EMBL" id="GEBQ01019645">
    <property type="protein sequence ID" value="JAT20332.1"/>
    <property type="molecule type" value="Transcribed_RNA"/>
</dbReference>
<name>A0A1B6M6L6_9HEMI</name>
<dbReference type="Gene3D" id="2.60.40.790">
    <property type="match status" value="1"/>
</dbReference>
<dbReference type="GO" id="GO:0051131">
    <property type="term" value="P:chaperone-mediated protein complex assembly"/>
    <property type="evidence" value="ECO:0007669"/>
    <property type="project" value="TreeGrafter"/>
</dbReference>
<gene>
    <name evidence="5" type="ORF">g.12613</name>
    <name evidence="4" type="ORF">g.12614</name>
</gene>
<proteinExistence type="inferred from homology"/>
<feature type="compositionally biased region" description="Acidic residues" evidence="2">
    <location>
        <begin position="152"/>
        <end position="167"/>
    </location>
</feature>
<dbReference type="GO" id="GO:0006457">
    <property type="term" value="P:protein folding"/>
    <property type="evidence" value="ECO:0007669"/>
    <property type="project" value="TreeGrafter"/>
</dbReference>
<dbReference type="PANTHER" id="PTHR22932">
    <property type="entry name" value="TELOMERASE-BINDING PROTEIN P23 HSP90 CO-CHAPERONE"/>
    <property type="match status" value="1"/>
</dbReference>
<dbReference type="GO" id="GO:0005634">
    <property type="term" value="C:nucleus"/>
    <property type="evidence" value="ECO:0007669"/>
    <property type="project" value="TreeGrafter"/>
</dbReference>
<accession>A0A1B6M6L6</accession>
<comment type="similarity">
    <text evidence="1">Belongs to the p23/wos2 family.</text>
</comment>
<reference evidence="5" key="1">
    <citation type="submission" date="2015-11" db="EMBL/GenBank/DDBJ databases">
        <title>De novo transcriptome assembly of four potential Pierce s Disease insect vectors from Arizona vineyards.</title>
        <authorList>
            <person name="Tassone E.E."/>
        </authorList>
    </citation>
    <scope>NUCLEOTIDE SEQUENCE</scope>
</reference>